<evidence type="ECO:0000313" key="4">
    <source>
        <dbReference type="Proteomes" id="UP000294547"/>
    </source>
</evidence>
<keyword evidence="4" id="KW-1185">Reference proteome</keyword>
<dbReference type="AlphaFoldDB" id="A0A4R6RFS2"/>
<feature type="signal peptide" evidence="1">
    <location>
        <begin position="1"/>
        <end position="28"/>
    </location>
</feature>
<proteinExistence type="predicted"/>
<evidence type="ECO:0000256" key="1">
    <source>
        <dbReference type="SAM" id="SignalP"/>
    </source>
</evidence>
<dbReference type="RefSeq" id="WP_165644517.1">
    <property type="nucleotide sequence ID" value="NZ_BSPM01000004.1"/>
</dbReference>
<feature type="domain" description="Bacterial Ig-like" evidence="2">
    <location>
        <begin position="132"/>
        <end position="219"/>
    </location>
</feature>
<dbReference type="Proteomes" id="UP000294547">
    <property type="component" value="Unassembled WGS sequence"/>
</dbReference>
<sequence length="609" mass="61714">MSNSHWRKRFAAAVLAGLAFAPAGAALAADTVTSLAVSPAKAVYGQPVTFTATVTQKGGTTPVSDGTVEFKRGGVSLGSADVVDGKATLVVAAPKAGAASATAAFGGSGDDKASTSKAASLLVSFAKTTTALTLPGTSFHTDTKFTATATVAAVAPSVAVPSGSVQFKLDTKVLGTVALDATGKASLELALPLPQSYQLVATYKPTAKLGFQASTSPKALVEGTYAASGEAVLDTGRDLIYAATTFQYSPSVVWAKRGSDGTSTDVTICIHWEGGTPSTGPCRKATTLANAALSDLTMSPTGLPTSKGSQTIAVAGVITATGAATKSIWIATIDNRGALRHAVTLTGPVGGVHAPALTVLANDNFVLTYVAVDAAGTSTIHAQIYTLDSVTRVFTAVGDPIVVATSAKPVAVTSVATDFSTTNKGFSVGWVVDGAQPFVRRYDGTGKALGDAKAINPVATQGVSELDLEGIGEPMGVVATWTQKATGAAAPLDVRIRRYDVGGNGLNLAGIATNPKGAQSQARSTGFQLGGWGTVWTSPDADRTGIYGKLFDKTGKATSADFRLNATTKGVQSSAAIAVGLHGRPDFIVYWLSDNGDGTSSLTARRFLP</sequence>
<comment type="caution">
    <text evidence="3">The sequence shown here is derived from an EMBL/GenBank/DDBJ whole genome shotgun (WGS) entry which is preliminary data.</text>
</comment>
<dbReference type="Gene3D" id="2.60.40.10">
    <property type="entry name" value="Immunoglobulins"/>
    <property type="match status" value="2"/>
</dbReference>
<protein>
    <submittedName>
        <fullName evidence="3">Ig-like domain-containing protein</fullName>
    </submittedName>
</protein>
<gene>
    <name evidence="3" type="ORF">EDD54_1966</name>
</gene>
<feature type="chain" id="PRO_5020972112" evidence="1">
    <location>
        <begin position="29"/>
        <end position="609"/>
    </location>
</feature>
<evidence type="ECO:0000313" key="3">
    <source>
        <dbReference type="EMBL" id="TDP85120.1"/>
    </source>
</evidence>
<name>A0A4R6RFS2_9HYPH</name>
<evidence type="ECO:0000259" key="2">
    <source>
        <dbReference type="Pfam" id="PF16640"/>
    </source>
</evidence>
<dbReference type="Pfam" id="PF16640">
    <property type="entry name" value="Big_3_5"/>
    <property type="match status" value="2"/>
</dbReference>
<feature type="domain" description="Bacterial Ig-like" evidence="2">
    <location>
        <begin position="36"/>
        <end position="123"/>
    </location>
</feature>
<accession>A0A4R6RFS2</accession>
<reference evidence="3 4" key="1">
    <citation type="submission" date="2019-03" db="EMBL/GenBank/DDBJ databases">
        <title>Genomic Encyclopedia of Type Strains, Phase IV (KMG-IV): sequencing the most valuable type-strain genomes for metagenomic binning, comparative biology and taxonomic classification.</title>
        <authorList>
            <person name="Goeker M."/>
        </authorList>
    </citation>
    <scope>NUCLEOTIDE SEQUENCE [LARGE SCALE GENOMIC DNA]</scope>
    <source>
        <strain evidence="3 4">DSM 102969</strain>
    </source>
</reference>
<organism evidence="3 4">
    <name type="scientific">Oharaeibacter diazotrophicus</name>
    <dbReference type="NCBI Taxonomy" id="1920512"/>
    <lineage>
        <taxon>Bacteria</taxon>
        <taxon>Pseudomonadati</taxon>
        <taxon>Pseudomonadota</taxon>
        <taxon>Alphaproteobacteria</taxon>
        <taxon>Hyphomicrobiales</taxon>
        <taxon>Pleomorphomonadaceae</taxon>
        <taxon>Oharaeibacter</taxon>
    </lineage>
</organism>
<keyword evidence="1" id="KW-0732">Signal</keyword>
<dbReference type="EMBL" id="SNXY01000007">
    <property type="protein sequence ID" value="TDP85120.1"/>
    <property type="molecule type" value="Genomic_DNA"/>
</dbReference>
<dbReference type="InterPro" id="IPR013783">
    <property type="entry name" value="Ig-like_fold"/>
</dbReference>
<dbReference type="InterPro" id="IPR032109">
    <property type="entry name" value="Big_3_5"/>
</dbReference>